<feature type="region of interest" description="Disordered" evidence="1">
    <location>
        <begin position="371"/>
        <end position="553"/>
    </location>
</feature>
<dbReference type="EMBL" id="JACAZH010000014">
    <property type="protein sequence ID" value="KAF7350732.1"/>
    <property type="molecule type" value="Genomic_DNA"/>
</dbReference>
<dbReference type="OrthoDB" id="3268823at2759"/>
<feature type="compositionally biased region" description="Low complexity" evidence="1">
    <location>
        <begin position="110"/>
        <end position="141"/>
    </location>
</feature>
<keyword evidence="3" id="KW-1185">Reference proteome</keyword>
<proteinExistence type="predicted"/>
<dbReference type="Proteomes" id="UP000623467">
    <property type="component" value="Unassembled WGS sequence"/>
</dbReference>
<feature type="compositionally biased region" description="Low complexity" evidence="1">
    <location>
        <begin position="38"/>
        <end position="54"/>
    </location>
</feature>
<sequence length="553" mass="55074">MATIHTSPPNMVPAIPSGALPQTPVSEWAESMTDLLSGHVTRTPVGTPGPHVPGEFPSHLEPDSEAVSNTTGNADADAGAKERGATFLETAQATLAAATAYLPPGLASYLPSSPSKASASPSESSLPPLPPSSASSGSTLPKDTPSTIGRLDSAATADSAALSTTVHTGHSSSAIPPAAIAKPPRPTSGLIASHPGVAADPPQLVQSPASMSVKSLPSPAPPQPTEGMKPSHPGVSSPPASTPASNASATASASSTPTPPKPTEGMKPSHPGVDASRVPAPSSYSSPAPPKPTEGMKPSHPGVDAARGDVEPAPNVHTLHLPTHRVFRGHPHPTPHAPPTAVSASSPRNDVNANLDVSQTSSILAASTPSLVPSAADSGYAASTESGTPPLATPTEGEAQMTPIPPPMHIPPGMAGTVADVVARADAGGSPRLTDDVLEPSALSPVRAPDVNSSSPLSPLRRSDVVSSISSLGSGVQAPTSSPRMPDSARVPTGDSGAEGDVDEPSSPAHSRDSSSQGEADNGGDHGGGKKTKRASKLLQKLKEKMHVGGGSS</sequence>
<feature type="compositionally biased region" description="Low complexity" evidence="1">
    <location>
        <begin position="453"/>
        <end position="475"/>
    </location>
</feature>
<evidence type="ECO:0000313" key="3">
    <source>
        <dbReference type="Proteomes" id="UP000623467"/>
    </source>
</evidence>
<feature type="compositionally biased region" description="Basic residues" evidence="1">
    <location>
        <begin position="322"/>
        <end position="333"/>
    </location>
</feature>
<feature type="compositionally biased region" description="Low complexity" evidence="1">
    <location>
        <begin position="411"/>
        <end position="429"/>
    </location>
</feature>
<feature type="region of interest" description="Disordered" evidence="1">
    <location>
        <begin position="1"/>
        <end position="20"/>
    </location>
</feature>
<accession>A0A8H6Y114</accession>
<feature type="compositionally biased region" description="Low complexity" evidence="1">
    <location>
        <begin position="151"/>
        <end position="182"/>
    </location>
</feature>
<reference evidence="2" key="1">
    <citation type="submission" date="2020-05" db="EMBL/GenBank/DDBJ databases">
        <title>Mycena genomes resolve the evolution of fungal bioluminescence.</title>
        <authorList>
            <person name="Tsai I.J."/>
        </authorList>
    </citation>
    <scope>NUCLEOTIDE SEQUENCE</scope>
    <source>
        <strain evidence="2">160909Yilan</strain>
    </source>
</reference>
<evidence type="ECO:0000256" key="1">
    <source>
        <dbReference type="SAM" id="MobiDB-lite"/>
    </source>
</evidence>
<name>A0A8H6Y114_9AGAR</name>
<feature type="region of interest" description="Disordered" evidence="1">
    <location>
        <begin position="38"/>
        <end position="77"/>
    </location>
</feature>
<evidence type="ECO:0000313" key="2">
    <source>
        <dbReference type="EMBL" id="KAF7350732.1"/>
    </source>
</evidence>
<organism evidence="2 3">
    <name type="scientific">Mycena sanguinolenta</name>
    <dbReference type="NCBI Taxonomy" id="230812"/>
    <lineage>
        <taxon>Eukaryota</taxon>
        <taxon>Fungi</taxon>
        <taxon>Dikarya</taxon>
        <taxon>Basidiomycota</taxon>
        <taxon>Agaricomycotina</taxon>
        <taxon>Agaricomycetes</taxon>
        <taxon>Agaricomycetidae</taxon>
        <taxon>Agaricales</taxon>
        <taxon>Marasmiineae</taxon>
        <taxon>Mycenaceae</taxon>
        <taxon>Mycena</taxon>
    </lineage>
</organism>
<feature type="compositionally biased region" description="Low complexity" evidence="1">
    <location>
        <begin position="237"/>
        <end position="256"/>
    </location>
</feature>
<feature type="compositionally biased region" description="Polar residues" evidence="1">
    <location>
        <begin position="204"/>
        <end position="215"/>
    </location>
</feature>
<gene>
    <name evidence="2" type="ORF">MSAN_01634300</name>
</gene>
<comment type="caution">
    <text evidence="2">The sequence shown here is derived from an EMBL/GenBank/DDBJ whole genome shotgun (WGS) entry which is preliminary data.</text>
</comment>
<feature type="compositionally biased region" description="Low complexity" evidence="1">
    <location>
        <begin position="275"/>
        <end position="286"/>
    </location>
</feature>
<dbReference type="AlphaFoldDB" id="A0A8H6Y114"/>
<protein>
    <submittedName>
        <fullName evidence="2">Uncharacterized protein</fullName>
    </submittedName>
</protein>
<feature type="region of interest" description="Disordered" evidence="1">
    <location>
        <begin position="110"/>
        <end position="356"/>
    </location>
</feature>